<dbReference type="InterPro" id="IPR011701">
    <property type="entry name" value="MFS"/>
</dbReference>
<feature type="transmembrane region" description="Helical" evidence="4">
    <location>
        <begin position="203"/>
        <end position="222"/>
    </location>
</feature>
<dbReference type="Pfam" id="PF07690">
    <property type="entry name" value="MFS_1"/>
    <property type="match status" value="1"/>
</dbReference>
<keyword evidence="1 4" id="KW-0812">Transmembrane</keyword>
<dbReference type="GO" id="GO:0019531">
    <property type="term" value="F:oxalate transmembrane transporter activity"/>
    <property type="evidence" value="ECO:0007669"/>
    <property type="project" value="InterPro"/>
</dbReference>
<feature type="transmembrane region" description="Helical" evidence="4">
    <location>
        <begin position="363"/>
        <end position="385"/>
    </location>
</feature>
<keyword evidence="7" id="KW-1185">Reference proteome</keyword>
<feature type="transmembrane region" description="Helical" evidence="4">
    <location>
        <begin position="275"/>
        <end position="293"/>
    </location>
</feature>
<proteinExistence type="predicted"/>
<feature type="domain" description="Major facilitator superfamily (MFS) profile" evidence="5">
    <location>
        <begin position="1"/>
        <end position="389"/>
    </location>
</feature>
<feature type="transmembrane region" description="Helical" evidence="4">
    <location>
        <begin position="87"/>
        <end position="107"/>
    </location>
</feature>
<dbReference type="InterPro" id="IPR020846">
    <property type="entry name" value="MFS_dom"/>
</dbReference>
<feature type="transmembrane region" description="Helical" evidence="4">
    <location>
        <begin position="119"/>
        <end position="140"/>
    </location>
</feature>
<feature type="transmembrane region" description="Helical" evidence="4">
    <location>
        <begin position="34"/>
        <end position="54"/>
    </location>
</feature>
<accession>A0A2U8VNA8</accession>
<evidence type="ECO:0000259" key="5">
    <source>
        <dbReference type="PROSITE" id="PS50850"/>
    </source>
</evidence>
<reference evidence="6 7" key="1">
    <citation type="submission" date="2018-05" db="EMBL/GenBank/DDBJ databases">
        <title>Complete Genome Sequence of Methylobacterium sp. 17Sr1-43.</title>
        <authorList>
            <person name="Srinivasan S."/>
        </authorList>
    </citation>
    <scope>NUCLEOTIDE SEQUENCE [LARGE SCALE GENOMIC DNA]</scope>
    <source>
        <strain evidence="6 7">17Sr1-43</strain>
    </source>
</reference>
<dbReference type="PANTHER" id="PTHR11360:SF304">
    <property type="entry name" value="MFS DOMAIN-CONTAINING PROTEIN"/>
    <property type="match status" value="1"/>
</dbReference>
<dbReference type="InterPro" id="IPR036259">
    <property type="entry name" value="MFS_trans_sf"/>
</dbReference>
<evidence type="ECO:0000256" key="3">
    <source>
        <dbReference type="ARBA" id="ARBA00023136"/>
    </source>
</evidence>
<dbReference type="SUPFAM" id="SSF103473">
    <property type="entry name" value="MFS general substrate transporter"/>
    <property type="match status" value="1"/>
</dbReference>
<dbReference type="InterPro" id="IPR050327">
    <property type="entry name" value="Proton-linked_MCT"/>
</dbReference>
<dbReference type="AlphaFoldDB" id="A0A2U8VNA8"/>
<feature type="transmembrane region" description="Helical" evidence="4">
    <location>
        <begin position="234"/>
        <end position="254"/>
    </location>
</feature>
<evidence type="ECO:0000256" key="1">
    <source>
        <dbReference type="ARBA" id="ARBA00022692"/>
    </source>
</evidence>
<dbReference type="OrthoDB" id="9793415at2"/>
<dbReference type="EMBL" id="CP029551">
    <property type="protein sequence ID" value="AWN35104.1"/>
    <property type="molecule type" value="Genomic_DNA"/>
</dbReference>
<dbReference type="CDD" id="cd17353">
    <property type="entry name" value="MFS_OFA_like"/>
    <property type="match status" value="1"/>
</dbReference>
<evidence type="ECO:0000256" key="4">
    <source>
        <dbReference type="SAM" id="Phobius"/>
    </source>
</evidence>
<dbReference type="Gene3D" id="1.20.1250.20">
    <property type="entry name" value="MFS general substrate transporter like domains"/>
    <property type="match status" value="2"/>
</dbReference>
<feature type="transmembrane region" description="Helical" evidence="4">
    <location>
        <begin position="338"/>
        <end position="357"/>
    </location>
</feature>
<evidence type="ECO:0000313" key="7">
    <source>
        <dbReference type="Proteomes" id="UP000246058"/>
    </source>
</evidence>
<dbReference type="PANTHER" id="PTHR11360">
    <property type="entry name" value="MONOCARBOXYLATE TRANSPORTER"/>
    <property type="match status" value="1"/>
</dbReference>
<gene>
    <name evidence="6" type="primary">oxlT</name>
    <name evidence="6" type="ORF">DK427_04555</name>
</gene>
<evidence type="ECO:0000256" key="2">
    <source>
        <dbReference type="ARBA" id="ARBA00022989"/>
    </source>
</evidence>
<feature type="transmembrane region" description="Helical" evidence="4">
    <location>
        <begin position="61"/>
        <end position="81"/>
    </location>
</feature>
<evidence type="ECO:0000313" key="6">
    <source>
        <dbReference type="EMBL" id="AWN35104.1"/>
    </source>
</evidence>
<dbReference type="RefSeq" id="WP_109950235.1">
    <property type="nucleotide sequence ID" value="NZ_CP029551.1"/>
</dbReference>
<organism evidence="6 7">
    <name type="scientific">Methylobacterium radiodurans</name>
    <dbReference type="NCBI Taxonomy" id="2202828"/>
    <lineage>
        <taxon>Bacteria</taxon>
        <taxon>Pseudomonadati</taxon>
        <taxon>Pseudomonadota</taxon>
        <taxon>Alphaproteobacteria</taxon>
        <taxon>Hyphomicrobiales</taxon>
        <taxon>Methylobacteriaceae</taxon>
        <taxon>Methylobacterium</taxon>
    </lineage>
</organism>
<feature type="transmembrane region" description="Helical" evidence="4">
    <location>
        <begin position="152"/>
        <end position="170"/>
    </location>
</feature>
<dbReference type="NCBIfam" id="TIGR04259">
    <property type="entry name" value="oxa_formateAnti"/>
    <property type="match status" value="1"/>
</dbReference>
<protein>
    <submittedName>
        <fullName evidence="6">Oxalate/formate MFS antiporter</fullName>
    </submittedName>
</protein>
<dbReference type="Proteomes" id="UP000246058">
    <property type="component" value="Chromosome"/>
</dbReference>
<dbReference type="PROSITE" id="PS50850">
    <property type="entry name" value="MFS"/>
    <property type="match status" value="1"/>
</dbReference>
<feature type="transmembrane region" description="Helical" evidence="4">
    <location>
        <begin position="299"/>
        <end position="318"/>
    </location>
</feature>
<name>A0A2U8VNA8_9HYPH</name>
<dbReference type="KEGG" id="meti:DK427_04555"/>
<sequence length="414" mass="44464">MVAMMAISSPQYVWALFTGPLTKEFNATLAEVQVAFSILIVLQTFLSPLQGYLIDRFGPKLLLSAGAVLTGASWILAANASSLMGLYLTYGVLGGIGTGIIYVGVVGMMVQWFPDKRGLASGLVAAGYGFGAILTTFPISLSVEERGLSRTLLIYGLIIGVVGVLAALGMRRPPRVEVVATLTASAPEEKRSYSPREMLRSPIFWLMFAMMTMMSTSGLMVISQMGAFAHDFGVADAMVFGLAALPLALSIDRFTNGLTRPFFGWVSDRIGRENTMFVAFGLEGLAMLVWLFYAHNPLMFVLLSGVVFFGWGEIFSLFPSTLTDTFGTKHATTNYGFLYMAQGVGSVLGGPLAALLHDATLSWNIVFGVVVLMNILTAALALFVLKPMRDAHGKARDAALFPAVDALSLRKQSA</sequence>
<dbReference type="InterPro" id="IPR026355">
    <property type="entry name" value="Oxa/Form_antiport"/>
</dbReference>
<keyword evidence="3 4" id="KW-0472">Membrane</keyword>
<keyword evidence="2 4" id="KW-1133">Transmembrane helix</keyword>
<dbReference type="GO" id="GO:0016020">
    <property type="term" value="C:membrane"/>
    <property type="evidence" value="ECO:0007669"/>
    <property type="project" value="InterPro"/>
</dbReference>